<evidence type="ECO:0000256" key="2">
    <source>
        <dbReference type="ARBA" id="ARBA00023015"/>
    </source>
</evidence>
<keyword evidence="4" id="KW-0804">Transcription</keyword>
<dbReference type="InterPro" id="IPR005119">
    <property type="entry name" value="LysR_subst-bd"/>
</dbReference>
<dbReference type="SUPFAM" id="SSF46785">
    <property type="entry name" value="Winged helix' DNA-binding domain"/>
    <property type="match status" value="1"/>
</dbReference>
<dbReference type="Gene3D" id="3.40.190.10">
    <property type="entry name" value="Periplasmic binding protein-like II"/>
    <property type="match status" value="2"/>
</dbReference>
<evidence type="ECO:0000256" key="3">
    <source>
        <dbReference type="ARBA" id="ARBA00023125"/>
    </source>
</evidence>
<dbReference type="AlphaFoldDB" id="A0A0B8NJQ3"/>
<feature type="domain" description="HTH lysR-type" evidence="5">
    <location>
        <begin position="2"/>
        <end position="59"/>
    </location>
</feature>
<evidence type="ECO:0000259" key="5">
    <source>
        <dbReference type="PROSITE" id="PS50931"/>
    </source>
</evidence>
<dbReference type="InterPro" id="IPR050389">
    <property type="entry name" value="LysR-type_TF"/>
</dbReference>
<dbReference type="GO" id="GO:0003700">
    <property type="term" value="F:DNA-binding transcription factor activity"/>
    <property type="evidence" value="ECO:0007669"/>
    <property type="project" value="InterPro"/>
</dbReference>
<reference evidence="6 7" key="1">
    <citation type="submission" date="2015-01" db="EMBL/GenBank/DDBJ databases">
        <title>Vibrio sp. C1 JCM 19231 whole genome shotgun sequence.</title>
        <authorList>
            <person name="Sawabe T."/>
            <person name="Meirelles P."/>
            <person name="Feng G."/>
            <person name="Sayaka M."/>
            <person name="Hattori M."/>
            <person name="Ohkuma M."/>
        </authorList>
    </citation>
    <scope>NUCLEOTIDE SEQUENCE [LARGE SCALE GENOMIC DNA]</scope>
    <source>
        <strain evidence="7">JCM 19231</strain>
    </source>
</reference>
<dbReference type="PANTHER" id="PTHR30118">
    <property type="entry name" value="HTH-TYPE TRANSCRIPTIONAL REGULATOR LEUO-RELATED"/>
    <property type="match status" value="1"/>
</dbReference>
<dbReference type="InterPro" id="IPR000847">
    <property type="entry name" value="LysR_HTH_N"/>
</dbReference>
<accession>A0A0B8NJQ3</accession>
<sequence length="277" mass="31114">MFDLNLVRPFLAVYNLGTITKAAESLSLTQPAVSSAIKRFETVLGYPLFIRMGRKIEPTSKAHQLATQLGMALELMDGAVATERKMIVYASVNAIANLPEMPNVQLIESPRVEEDILQDIRLNKADLVIDYNLPRDSGLNFEHAFSDELVLMCDAEHPAVGDTISLEQYLDSEHVTLKLVRQNAQIVDFLSGKSFSRKVAIEVSSITNLIVATKGTRYISAIAKSMSDIAEKFGMKILAPPFKMRKVDFEFTYHKKYQNNAQHKALREQLRELLSHD</sequence>
<keyword evidence="2" id="KW-0805">Transcription regulation</keyword>
<dbReference type="InterPro" id="IPR036388">
    <property type="entry name" value="WH-like_DNA-bd_sf"/>
</dbReference>
<dbReference type="PANTHER" id="PTHR30118:SF6">
    <property type="entry name" value="HTH-TYPE TRANSCRIPTIONAL REGULATOR LEUO"/>
    <property type="match status" value="1"/>
</dbReference>
<organism evidence="6 7">
    <name type="scientific">Vibrio ishigakensis</name>
    <dbReference type="NCBI Taxonomy" id="1481914"/>
    <lineage>
        <taxon>Bacteria</taxon>
        <taxon>Pseudomonadati</taxon>
        <taxon>Pseudomonadota</taxon>
        <taxon>Gammaproteobacteria</taxon>
        <taxon>Vibrionales</taxon>
        <taxon>Vibrionaceae</taxon>
        <taxon>Vibrio</taxon>
    </lineage>
</organism>
<dbReference type="PRINTS" id="PR00039">
    <property type="entry name" value="HTHLYSR"/>
</dbReference>
<dbReference type="RefSeq" id="WP_261834855.1">
    <property type="nucleotide sequence ID" value="NZ_AP024881.1"/>
</dbReference>
<reference evidence="6 7" key="2">
    <citation type="submission" date="2015-01" db="EMBL/GenBank/DDBJ databases">
        <authorList>
            <consortium name="NBRP consortium"/>
            <person name="Sawabe T."/>
            <person name="Meirelles P."/>
            <person name="Feng G."/>
            <person name="Sayaka M."/>
            <person name="Hattori M."/>
            <person name="Ohkuma M."/>
        </authorList>
    </citation>
    <scope>NUCLEOTIDE SEQUENCE [LARGE SCALE GENOMIC DNA]</scope>
    <source>
        <strain evidence="7">JCM 19231</strain>
    </source>
</reference>
<gene>
    <name evidence="6" type="ORF">JCM19231_2245</name>
</gene>
<evidence type="ECO:0000256" key="4">
    <source>
        <dbReference type="ARBA" id="ARBA00023163"/>
    </source>
</evidence>
<keyword evidence="3" id="KW-0238">DNA-binding</keyword>
<dbReference type="PROSITE" id="PS50931">
    <property type="entry name" value="HTH_LYSR"/>
    <property type="match status" value="1"/>
</dbReference>
<dbReference type="Pfam" id="PF00126">
    <property type="entry name" value="HTH_1"/>
    <property type="match status" value="1"/>
</dbReference>
<dbReference type="Proteomes" id="UP000031671">
    <property type="component" value="Unassembled WGS sequence"/>
</dbReference>
<comment type="caution">
    <text evidence="6">The sequence shown here is derived from an EMBL/GenBank/DDBJ whole genome shotgun (WGS) entry which is preliminary data.</text>
</comment>
<dbReference type="Gene3D" id="1.10.10.10">
    <property type="entry name" value="Winged helix-like DNA-binding domain superfamily/Winged helix DNA-binding domain"/>
    <property type="match status" value="1"/>
</dbReference>
<dbReference type="InterPro" id="IPR036390">
    <property type="entry name" value="WH_DNA-bd_sf"/>
</dbReference>
<name>A0A0B8NJQ3_9VIBR</name>
<dbReference type="SUPFAM" id="SSF53850">
    <property type="entry name" value="Periplasmic binding protein-like II"/>
    <property type="match status" value="1"/>
</dbReference>
<comment type="similarity">
    <text evidence="1">Belongs to the LysR transcriptional regulatory family.</text>
</comment>
<evidence type="ECO:0000313" key="7">
    <source>
        <dbReference type="Proteomes" id="UP000031671"/>
    </source>
</evidence>
<dbReference type="EMBL" id="BBRZ01000003">
    <property type="protein sequence ID" value="GAM54356.1"/>
    <property type="molecule type" value="Genomic_DNA"/>
</dbReference>
<keyword evidence="7" id="KW-1185">Reference proteome</keyword>
<dbReference type="GO" id="GO:0003677">
    <property type="term" value="F:DNA binding"/>
    <property type="evidence" value="ECO:0007669"/>
    <property type="project" value="UniProtKB-KW"/>
</dbReference>
<protein>
    <submittedName>
        <fullName evidence="6">Transcriptional regulator, lysR family</fullName>
    </submittedName>
</protein>
<dbReference type="Pfam" id="PF03466">
    <property type="entry name" value="LysR_substrate"/>
    <property type="match status" value="1"/>
</dbReference>
<proteinExistence type="inferred from homology"/>
<evidence type="ECO:0000256" key="1">
    <source>
        <dbReference type="ARBA" id="ARBA00009437"/>
    </source>
</evidence>
<evidence type="ECO:0000313" key="6">
    <source>
        <dbReference type="EMBL" id="GAM54356.1"/>
    </source>
</evidence>